<keyword evidence="5 8" id="KW-0472">Membrane</keyword>
<dbReference type="OrthoDB" id="9807354at2"/>
<feature type="coiled-coil region" evidence="6">
    <location>
        <begin position="145"/>
        <end position="175"/>
    </location>
</feature>
<evidence type="ECO:0000256" key="7">
    <source>
        <dbReference type="SAM" id="MobiDB-lite"/>
    </source>
</evidence>
<gene>
    <name evidence="9" type="ORF">E4L95_01705</name>
</gene>
<evidence type="ECO:0000256" key="1">
    <source>
        <dbReference type="ARBA" id="ARBA00004167"/>
    </source>
</evidence>
<keyword evidence="4 8" id="KW-1133">Transmembrane helix</keyword>
<dbReference type="Pfam" id="PF03743">
    <property type="entry name" value="TrbI"/>
    <property type="match status" value="1"/>
</dbReference>
<protein>
    <submittedName>
        <fullName evidence="9">Conjugal transfer protein</fullName>
    </submittedName>
</protein>
<keyword evidence="3 8" id="KW-0812">Transmembrane</keyword>
<dbReference type="CDD" id="cd16429">
    <property type="entry name" value="VirB10"/>
    <property type="match status" value="1"/>
</dbReference>
<keyword evidence="10" id="KW-1185">Reference proteome</keyword>
<evidence type="ECO:0000256" key="2">
    <source>
        <dbReference type="ARBA" id="ARBA00010265"/>
    </source>
</evidence>
<feature type="compositionally biased region" description="Gly residues" evidence="7">
    <location>
        <begin position="232"/>
        <end position="241"/>
    </location>
</feature>
<feature type="region of interest" description="Disordered" evidence="7">
    <location>
        <begin position="1"/>
        <end position="22"/>
    </location>
</feature>
<reference evidence="9 10" key="1">
    <citation type="submission" date="2019-03" db="EMBL/GenBank/DDBJ databases">
        <authorList>
            <person name="Li J."/>
        </authorList>
    </citation>
    <scope>NUCLEOTIDE SEQUENCE [LARGE SCALE GENOMIC DNA]</scope>
    <source>
        <strain evidence="9 10">3058</strain>
    </source>
</reference>
<dbReference type="GO" id="GO:0016020">
    <property type="term" value="C:membrane"/>
    <property type="evidence" value="ECO:0007669"/>
    <property type="project" value="UniProtKB-SubCell"/>
</dbReference>
<feature type="region of interest" description="Disordered" evidence="7">
    <location>
        <begin position="211"/>
        <end position="241"/>
    </location>
</feature>
<dbReference type="AlphaFoldDB" id="A0A4Z1CSD8"/>
<dbReference type="InterPro" id="IPR005498">
    <property type="entry name" value="T4SS_VirB10/TraB/TrbI"/>
</dbReference>
<dbReference type="InterPro" id="IPR042217">
    <property type="entry name" value="T4SS_VirB10/TrbI"/>
</dbReference>
<sequence length="475" mass="49371">MSDQDSIDLRERLAGLEKSDPKAVRKARPAANAARMTGLLCGGALIAGMVYVYSQPEGAADLDVSQASEFQREGSGFGDLDSAPRLAPDAAPEPVLVAAPDTTPAPAPANEGSELADLIRGLQDQIDRLSDAPAEEGVAEPVMDTEALEQMRGELEQLREEAQSREQELRDALSSRDLQIAGLNNQMDMMRLQSGQSVMPGSTDDLLTQRRQSADEAAQLEQARRQSSMVALGGGGGGGGAAGAGAGAAGLGDGAAAQQTARLSSDAQFVRDAGRPVQVQRAEIIVNPSNTVTQGTMIQAVLETAIDSTLEGPIRGLVTTDVVAYDGSRILIPRGSRLIGSYSADVDTGQNRLLVAWERIIMPDNQSVQISSFGGDALGRSGTTGKVNNHVFRRFGAAALISTISALPSLVENDTKDGGVTISTGGSNDAATNVSDALGGATNSAIGKYVSMPPTIGVAQGTRITVMVDRDLEIF</sequence>
<evidence type="ECO:0000256" key="5">
    <source>
        <dbReference type="ARBA" id="ARBA00023136"/>
    </source>
</evidence>
<evidence type="ECO:0000313" key="10">
    <source>
        <dbReference type="Proteomes" id="UP000297972"/>
    </source>
</evidence>
<dbReference type="Proteomes" id="UP000297972">
    <property type="component" value="Unassembled WGS sequence"/>
</dbReference>
<dbReference type="RefSeq" id="WP_135816104.1">
    <property type="nucleotide sequence ID" value="NZ_SRPG01000008.1"/>
</dbReference>
<name>A0A4Z1CSD8_9RHOB</name>
<evidence type="ECO:0000256" key="3">
    <source>
        <dbReference type="ARBA" id="ARBA00022692"/>
    </source>
</evidence>
<organism evidence="9 10">
    <name type="scientific">Paracoccus liaowanqingii</name>
    <dbReference type="NCBI Taxonomy" id="2560053"/>
    <lineage>
        <taxon>Bacteria</taxon>
        <taxon>Pseudomonadati</taxon>
        <taxon>Pseudomonadota</taxon>
        <taxon>Alphaproteobacteria</taxon>
        <taxon>Rhodobacterales</taxon>
        <taxon>Paracoccaceae</taxon>
        <taxon>Paracoccus</taxon>
    </lineage>
</organism>
<evidence type="ECO:0000313" key="9">
    <source>
        <dbReference type="EMBL" id="TGN68319.1"/>
    </source>
</evidence>
<proteinExistence type="inferred from homology"/>
<evidence type="ECO:0000256" key="4">
    <source>
        <dbReference type="ARBA" id="ARBA00022989"/>
    </source>
</evidence>
<dbReference type="Gene3D" id="2.40.128.260">
    <property type="entry name" value="Type IV secretion system, VirB10/TraB/TrbI"/>
    <property type="match status" value="1"/>
</dbReference>
<feature type="compositionally biased region" description="Basic and acidic residues" evidence="7">
    <location>
        <begin position="7"/>
        <end position="22"/>
    </location>
</feature>
<comment type="caution">
    <text evidence="9">The sequence shown here is derived from an EMBL/GenBank/DDBJ whole genome shotgun (WGS) entry which is preliminary data.</text>
</comment>
<keyword evidence="6" id="KW-0175">Coiled coil</keyword>
<comment type="similarity">
    <text evidence="2">Belongs to the TrbI/VirB10 family.</text>
</comment>
<accession>A0A4Z1CSD8</accession>
<comment type="subcellular location">
    <subcellularLocation>
        <location evidence="1">Membrane</location>
        <topology evidence="1">Single-pass membrane protein</topology>
    </subcellularLocation>
</comment>
<dbReference type="EMBL" id="SRPG01000008">
    <property type="protein sequence ID" value="TGN68319.1"/>
    <property type="molecule type" value="Genomic_DNA"/>
</dbReference>
<evidence type="ECO:0000256" key="8">
    <source>
        <dbReference type="SAM" id="Phobius"/>
    </source>
</evidence>
<feature type="transmembrane region" description="Helical" evidence="8">
    <location>
        <begin position="33"/>
        <end position="53"/>
    </location>
</feature>
<evidence type="ECO:0000256" key="6">
    <source>
        <dbReference type="SAM" id="Coils"/>
    </source>
</evidence>